<proteinExistence type="predicted"/>
<name>A0A9N8ZIY3_9GLOM</name>
<reference evidence="1" key="1">
    <citation type="submission" date="2021-06" db="EMBL/GenBank/DDBJ databases">
        <authorList>
            <person name="Kallberg Y."/>
            <person name="Tangrot J."/>
            <person name="Rosling A."/>
        </authorList>
    </citation>
    <scope>NUCLEOTIDE SEQUENCE</scope>
    <source>
        <strain evidence="1">AZ414A</strain>
    </source>
</reference>
<gene>
    <name evidence="1" type="ORF">DEBURN_LOCUS4496</name>
</gene>
<sequence length="131" mass="15348">MLNRTFALTRISKCTDIHHFILYAGYKFDNSIWSNGTLETKTFTIDIYCSTHIQTVGNYRVYYFSSNNANNGREADEMEAYYVLRLPPGTQIMIGAMILYNCHHDNDLGCNFCPWRLFTNSHEDYFRCRKG</sequence>
<evidence type="ECO:0000313" key="1">
    <source>
        <dbReference type="EMBL" id="CAG8497448.1"/>
    </source>
</evidence>
<comment type="caution">
    <text evidence="1">The sequence shown here is derived from an EMBL/GenBank/DDBJ whole genome shotgun (WGS) entry which is preliminary data.</text>
</comment>
<protein>
    <submittedName>
        <fullName evidence="1">1167_t:CDS:1</fullName>
    </submittedName>
</protein>
<evidence type="ECO:0000313" key="2">
    <source>
        <dbReference type="Proteomes" id="UP000789706"/>
    </source>
</evidence>
<dbReference type="AlphaFoldDB" id="A0A9N8ZIY3"/>
<accession>A0A9N8ZIY3</accession>
<keyword evidence="2" id="KW-1185">Reference proteome</keyword>
<dbReference type="EMBL" id="CAJVPK010000345">
    <property type="protein sequence ID" value="CAG8497448.1"/>
    <property type="molecule type" value="Genomic_DNA"/>
</dbReference>
<dbReference type="Proteomes" id="UP000789706">
    <property type="component" value="Unassembled WGS sequence"/>
</dbReference>
<organism evidence="1 2">
    <name type="scientific">Diversispora eburnea</name>
    <dbReference type="NCBI Taxonomy" id="1213867"/>
    <lineage>
        <taxon>Eukaryota</taxon>
        <taxon>Fungi</taxon>
        <taxon>Fungi incertae sedis</taxon>
        <taxon>Mucoromycota</taxon>
        <taxon>Glomeromycotina</taxon>
        <taxon>Glomeromycetes</taxon>
        <taxon>Diversisporales</taxon>
        <taxon>Diversisporaceae</taxon>
        <taxon>Diversispora</taxon>
    </lineage>
</organism>